<organism evidence="2 3">
    <name type="scientific">Corynebacterium deserti GIMN1.010</name>
    <dbReference type="NCBI Taxonomy" id="931089"/>
    <lineage>
        <taxon>Bacteria</taxon>
        <taxon>Bacillati</taxon>
        <taxon>Actinomycetota</taxon>
        <taxon>Actinomycetes</taxon>
        <taxon>Mycobacteriales</taxon>
        <taxon>Corynebacteriaceae</taxon>
        <taxon>Corynebacterium</taxon>
    </lineage>
</organism>
<reference evidence="2 3" key="1">
    <citation type="submission" date="2014-08" db="EMBL/GenBank/DDBJ databases">
        <title>Complete genome sequence of Corynebacterium deserti GIMN1.010 (=DSM 45689), isolated from desert sand in western China.</title>
        <authorList>
            <person name="Ruckert C."/>
            <person name="Albersmeier A."/>
            <person name="Kalinowski J."/>
        </authorList>
    </citation>
    <scope>NUCLEOTIDE SEQUENCE [LARGE SCALE GENOMIC DNA]</scope>
    <source>
        <strain evidence="2 3">GIMN1.010</strain>
    </source>
</reference>
<keyword evidence="3" id="KW-1185">Reference proteome</keyword>
<dbReference type="PATRIC" id="fig|931089.4.peg.530"/>
<dbReference type="STRING" id="931089.CDES_02635"/>
<accession>A0A0M4CW66</accession>
<name>A0A0M4CW66_9CORY</name>
<dbReference type="AlphaFoldDB" id="A0A0M4CW66"/>
<evidence type="ECO:0000313" key="2">
    <source>
        <dbReference type="EMBL" id="ALC04982.1"/>
    </source>
</evidence>
<dbReference type="RefSeq" id="WP_053544126.1">
    <property type="nucleotide sequence ID" value="NZ_CP009220.1"/>
</dbReference>
<dbReference type="EMBL" id="CP009220">
    <property type="protein sequence ID" value="ALC04982.1"/>
    <property type="molecule type" value="Genomic_DNA"/>
</dbReference>
<protein>
    <submittedName>
        <fullName evidence="2">Putative membrane protein</fullName>
    </submittedName>
</protein>
<feature type="transmembrane region" description="Helical" evidence="1">
    <location>
        <begin position="34"/>
        <end position="53"/>
    </location>
</feature>
<evidence type="ECO:0000256" key="1">
    <source>
        <dbReference type="SAM" id="Phobius"/>
    </source>
</evidence>
<dbReference type="KEGG" id="cdx:CDES_02635"/>
<dbReference type="Proteomes" id="UP000068067">
    <property type="component" value="Chromosome"/>
</dbReference>
<proteinExistence type="predicted"/>
<evidence type="ECO:0000313" key="3">
    <source>
        <dbReference type="Proteomes" id="UP000068067"/>
    </source>
</evidence>
<keyword evidence="1" id="KW-0812">Transmembrane</keyword>
<dbReference type="OrthoDB" id="4426245at2"/>
<sequence>MWKLSLGIIIGGILFSLGIWATHAATNIVVIAGWVGIFASIAVWLYVIWRAAVGNVKSPF</sequence>
<keyword evidence="1" id="KW-1133">Transmembrane helix</keyword>
<keyword evidence="1" id="KW-0472">Membrane</keyword>
<gene>
    <name evidence="2" type="ORF">CDES_02635</name>
</gene>